<comment type="caution">
    <text evidence="4">The sequence shown here is derived from an EMBL/GenBank/DDBJ whole genome shotgun (WGS) entry which is preliminary data.</text>
</comment>
<evidence type="ECO:0000313" key="4">
    <source>
        <dbReference type="EMBL" id="KAL1871620.1"/>
    </source>
</evidence>
<accession>A0ABR3X7H8</accession>
<gene>
    <name evidence="4" type="ORF">Daus18300_004620</name>
</gene>
<feature type="repeat" description="ANK" evidence="3">
    <location>
        <begin position="46"/>
        <end position="78"/>
    </location>
</feature>
<evidence type="ECO:0000256" key="3">
    <source>
        <dbReference type="PROSITE-ProRule" id="PRU00023"/>
    </source>
</evidence>
<keyword evidence="2 3" id="KW-0040">ANK repeat</keyword>
<proteinExistence type="predicted"/>
<protein>
    <recommendedName>
        <fullName evidence="6">Ankyrin repeat protein</fullName>
    </recommendedName>
</protein>
<evidence type="ECO:0000256" key="2">
    <source>
        <dbReference type="ARBA" id="ARBA00023043"/>
    </source>
</evidence>
<feature type="repeat" description="ANK" evidence="3">
    <location>
        <begin position="81"/>
        <end position="113"/>
    </location>
</feature>
<dbReference type="InterPro" id="IPR002110">
    <property type="entry name" value="Ankyrin_rpt"/>
</dbReference>
<dbReference type="EMBL" id="JAWRVE010000032">
    <property type="protein sequence ID" value="KAL1871620.1"/>
    <property type="molecule type" value="Genomic_DNA"/>
</dbReference>
<dbReference type="Proteomes" id="UP001583177">
    <property type="component" value="Unassembled WGS sequence"/>
</dbReference>
<dbReference type="PROSITE" id="PS50088">
    <property type="entry name" value="ANK_REPEAT"/>
    <property type="match status" value="3"/>
</dbReference>
<dbReference type="Pfam" id="PF12796">
    <property type="entry name" value="Ank_2"/>
    <property type="match status" value="1"/>
</dbReference>
<dbReference type="PANTHER" id="PTHR24198:SF165">
    <property type="entry name" value="ANKYRIN REPEAT-CONTAINING PROTEIN-RELATED"/>
    <property type="match status" value="1"/>
</dbReference>
<keyword evidence="5" id="KW-1185">Reference proteome</keyword>
<dbReference type="PROSITE" id="PS50297">
    <property type="entry name" value="ANK_REP_REGION"/>
    <property type="match status" value="2"/>
</dbReference>
<feature type="repeat" description="ANK" evidence="3">
    <location>
        <begin position="11"/>
        <end position="43"/>
    </location>
</feature>
<organism evidence="4 5">
    <name type="scientific">Diaporthe australafricana</name>
    <dbReference type="NCBI Taxonomy" id="127596"/>
    <lineage>
        <taxon>Eukaryota</taxon>
        <taxon>Fungi</taxon>
        <taxon>Dikarya</taxon>
        <taxon>Ascomycota</taxon>
        <taxon>Pezizomycotina</taxon>
        <taxon>Sordariomycetes</taxon>
        <taxon>Sordariomycetidae</taxon>
        <taxon>Diaporthales</taxon>
        <taxon>Diaporthaceae</taxon>
        <taxon>Diaporthe</taxon>
    </lineage>
</organism>
<dbReference type="InterPro" id="IPR036770">
    <property type="entry name" value="Ankyrin_rpt-contain_sf"/>
</dbReference>
<dbReference type="SUPFAM" id="SSF48403">
    <property type="entry name" value="Ankyrin repeat"/>
    <property type="match status" value="1"/>
</dbReference>
<dbReference type="Gene3D" id="1.25.40.20">
    <property type="entry name" value="Ankyrin repeat-containing domain"/>
    <property type="match status" value="1"/>
</dbReference>
<keyword evidence="1" id="KW-0677">Repeat</keyword>
<dbReference type="PANTHER" id="PTHR24198">
    <property type="entry name" value="ANKYRIN REPEAT AND PROTEIN KINASE DOMAIN-CONTAINING PROTEIN"/>
    <property type="match status" value="1"/>
</dbReference>
<sequence length="153" mass="16661">MPASEPIGECMPRTALQAAVGRGKLMLTKLLIERGACINAPAAEDSGATALQLACIHGYLEISRLLLELGADVNARGAQKHGRTALEGAAEHGRIDTIQLLLSCGACTDGSYREQYLNAILYAKRNRHFAAAALLKEHRVWSTEDEECYRRLQ</sequence>
<reference evidence="4 5" key="1">
    <citation type="journal article" date="2024" name="IMA Fungus">
        <title>IMA Genome - F19 : A genome assembly and annotation guide to empower mycologists, including annotated draft genome sequences of Ceratocystis pirilliformis, Diaporthe australafricana, Fusarium ophioides, Paecilomyces lecythidis, and Sporothrix stenoceras.</title>
        <authorList>
            <person name="Aylward J."/>
            <person name="Wilson A.M."/>
            <person name="Visagie C.M."/>
            <person name="Spraker J."/>
            <person name="Barnes I."/>
            <person name="Buitendag C."/>
            <person name="Ceriani C."/>
            <person name="Del Mar Angel L."/>
            <person name="du Plessis D."/>
            <person name="Fuchs T."/>
            <person name="Gasser K."/>
            <person name="Kramer D."/>
            <person name="Li W."/>
            <person name="Munsamy K."/>
            <person name="Piso A."/>
            <person name="Price J.L."/>
            <person name="Sonnekus B."/>
            <person name="Thomas C."/>
            <person name="van der Nest A."/>
            <person name="van Dijk A."/>
            <person name="van Heerden A."/>
            <person name="van Vuuren N."/>
            <person name="Yilmaz N."/>
            <person name="Duong T.A."/>
            <person name="van der Merwe N.A."/>
            <person name="Wingfield M.J."/>
            <person name="Wingfield B.D."/>
        </authorList>
    </citation>
    <scope>NUCLEOTIDE SEQUENCE [LARGE SCALE GENOMIC DNA]</scope>
    <source>
        <strain evidence="4 5">CMW 18300</strain>
    </source>
</reference>
<dbReference type="Pfam" id="PF00023">
    <property type="entry name" value="Ank"/>
    <property type="match status" value="1"/>
</dbReference>
<name>A0ABR3X7H8_9PEZI</name>
<evidence type="ECO:0000256" key="1">
    <source>
        <dbReference type="ARBA" id="ARBA00022737"/>
    </source>
</evidence>
<evidence type="ECO:0000313" key="5">
    <source>
        <dbReference type="Proteomes" id="UP001583177"/>
    </source>
</evidence>
<evidence type="ECO:0008006" key="6">
    <source>
        <dbReference type="Google" id="ProtNLM"/>
    </source>
</evidence>
<dbReference type="SMART" id="SM00248">
    <property type="entry name" value="ANK"/>
    <property type="match status" value="3"/>
</dbReference>